<evidence type="ECO:0000313" key="3">
    <source>
        <dbReference type="EMBL" id="RKE04457.1"/>
    </source>
</evidence>
<evidence type="ECO:0008006" key="5">
    <source>
        <dbReference type="Google" id="ProtNLM"/>
    </source>
</evidence>
<evidence type="ECO:0000256" key="1">
    <source>
        <dbReference type="SAM" id="MobiDB-lite"/>
    </source>
</evidence>
<keyword evidence="2" id="KW-0812">Transmembrane</keyword>
<dbReference type="RefSeq" id="WP_120239232.1">
    <property type="nucleotide sequence ID" value="NZ_RAPQ01000008.1"/>
</dbReference>
<proteinExistence type="predicted"/>
<keyword evidence="2" id="KW-1133">Transmembrane helix</keyword>
<comment type="caution">
    <text evidence="3">The sequence shown here is derived from an EMBL/GenBank/DDBJ whole genome shotgun (WGS) entry which is preliminary data.</text>
</comment>
<evidence type="ECO:0000313" key="4">
    <source>
        <dbReference type="Proteomes" id="UP000284531"/>
    </source>
</evidence>
<protein>
    <recommendedName>
        <fullName evidence="5">Transglutaminase superfamily protein</fullName>
    </recommendedName>
</protein>
<organism evidence="3 4">
    <name type="scientific">Marinifilum flexuosum</name>
    <dbReference type="NCBI Taxonomy" id="1117708"/>
    <lineage>
        <taxon>Bacteria</taxon>
        <taxon>Pseudomonadati</taxon>
        <taxon>Bacteroidota</taxon>
        <taxon>Bacteroidia</taxon>
        <taxon>Marinilabiliales</taxon>
        <taxon>Marinifilaceae</taxon>
    </lineage>
</organism>
<sequence>METVLKTTNKNGDVVFRTANGQIVHQGVRKIKPGFEFNHLIDTSDVKFTSTFTEGSVDDTVSIMCDIIKKHHGQVKELAKSLKRDTRYNTLKSIWDFVFNHIQYKKDTPGIEQLSTPARIWLNRSTPNTPSDCDDHSLFVGSLLYCLGIPFSIRIAGYEGKPFSHVYVVVGDVCIDTVLHRFNCEAEYTSKKDKQMQIETLAGVGADPEFVDGLGALNHLHESGDNYDTIMQRLHNSEQVNGVGDSDLEEEEKALRILGETQLETTLREYELEPEKYHALGFGQKFWLHMKAALQAIKDGESLDGIIIKLTDGSKWERENLSPLNGMAGEDGETIGLLSALDGFFKKFRRKIKKFGRYARRTVKKAGKFIAKGFKKVAKFLMKINPINIAIRAVLRSRIKNNKKGLALKMGYGLLSAAQAKQLGISTKDYNAAKRAYSKFAKKYRFLGGKESKLRRVLASAWQKAAQKASLPYMNLAGDLGQLEGRRRRRRRRRRRARAKAKRMAAEMRAKMRNSRSKPMSKYEKERLAFLKLVHKDIAKQELGVVATTTAIGSAAIAKKVAMILVPIFSILKAVGLGDMIKKMKEKRISNLSERIKNETDPAKRLLLEQKKSRAENNLVIFNRVLDKKKPAVKLPAKPNYSVPSYQASNDPGTYHTESGQSNSFQPITANNTKQARMNPLAIGALLLVGGGLLWGANKKK</sequence>
<keyword evidence="4" id="KW-1185">Reference proteome</keyword>
<accession>A0A419X9K8</accession>
<dbReference type="EMBL" id="RAPQ01000008">
    <property type="protein sequence ID" value="RKE04457.1"/>
    <property type="molecule type" value="Genomic_DNA"/>
</dbReference>
<feature type="region of interest" description="Disordered" evidence="1">
    <location>
        <begin position="637"/>
        <end position="667"/>
    </location>
</feature>
<dbReference type="AlphaFoldDB" id="A0A419X9K8"/>
<dbReference type="OrthoDB" id="1154186at2"/>
<feature type="transmembrane region" description="Helical" evidence="2">
    <location>
        <begin position="561"/>
        <end position="581"/>
    </location>
</feature>
<name>A0A419X9K8_9BACT</name>
<keyword evidence="2" id="KW-0472">Membrane</keyword>
<reference evidence="3 4" key="1">
    <citation type="submission" date="2018-09" db="EMBL/GenBank/DDBJ databases">
        <title>Genomic Encyclopedia of Archaeal and Bacterial Type Strains, Phase II (KMG-II): from individual species to whole genera.</title>
        <authorList>
            <person name="Goeker M."/>
        </authorList>
    </citation>
    <scope>NUCLEOTIDE SEQUENCE [LARGE SCALE GENOMIC DNA]</scope>
    <source>
        <strain evidence="3 4">DSM 21950</strain>
    </source>
</reference>
<gene>
    <name evidence="3" type="ORF">BXY64_1477</name>
</gene>
<feature type="compositionally biased region" description="Polar residues" evidence="1">
    <location>
        <begin position="642"/>
        <end position="667"/>
    </location>
</feature>
<evidence type="ECO:0000256" key="2">
    <source>
        <dbReference type="SAM" id="Phobius"/>
    </source>
</evidence>
<feature type="transmembrane region" description="Helical" evidence="2">
    <location>
        <begin position="681"/>
        <end position="698"/>
    </location>
</feature>
<dbReference type="Proteomes" id="UP000284531">
    <property type="component" value="Unassembled WGS sequence"/>
</dbReference>